<keyword evidence="2" id="KW-0732">Signal</keyword>
<evidence type="ECO:0000313" key="4">
    <source>
        <dbReference type="Proteomes" id="UP000321379"/>
    </source>
</evidence>
<organism evidence="3 4">
    <name type="scientific">Lacisediminihabitans profunda</name>
    <dbReference type="NCBI Taxonomy" id="2594790"/>
    <lineage>
        <taxon>Bacteria</taxon>
        <taxon>Bacillati</taxon>
        <taxon>Actinomycetota</taxon>
        <taxon>Actinomycetes</taxon>
        <taxon>Micrococcales</taxon>
        <taxon>Microbacteriaceae</taxon>
        <taxon>Lacisediminihabitans</taxon>
    </lineage>
</organism>
<dbReference type="EMBL" id="VRMG01000002">
    <property type="protein sequence ID" value="TXN32635.1"/>
    <property type="molecule type" value="Genomic_DNA"/>
</dbReference>
<dbReference type="Proteomes" id="UP000321379">
    <property type="component" value="Unassembled WGS sequence"/>
</dbReference>
<feature type="signal peptide" evidence="2">
    <location>
        <begin position="1"/>
        <end position="33"/>
    </location>
</feature>
<gene>
    <name evidence="3" type="ORF">FVP33_00740</name>
</gene>
<dbReference type="AlphaFoldDB" id="A0A5C8UVQ6"/>
<accession>A0A5C8UVQ6</accession>
<evidence type="ECO:0000313" key="3">
    <source>
        <dbReference type="EMBL" id="TXN32635.1"/>
    </source>
</evidence>
<keyword evidence="4" id="KW-1185">Reference proteome</keyword>
<sequence>MRAFHPTASIAVGAVLLTALLTGCAGSTPTAPAASKTATPTAAPSASSTAEPKDVLFTIAANVRGKDGSTIAILLTAHKPLPYSASAAKPLKDEFIASCGAGTAGVPVTNDSLAANGSILMPIDIASSSTGKVFVYPVTLSLGNQYRGQSATGKGVAPADSSQPCNSGYTWASSGAVHAVAVFESGNPGPDLKSWRYAKYGFSVPFESNSTIEACSITVTDFGKSVVNGIDGWASPDSDGTSCQIGYVGE</sequence>
<name>A0A5C8UVQ6_9MICO</name>
<proteinExistence type="predicted"/>
<evidence type="ECO:0000256" key="2">
    <source>
        <dbReference type="SAM" id="SignalP"/>
    </source>
</evidence>
<feature type="region of interest" description="Disordered" evidence="1">
    <location>
        <begin position="29"/>
        <end position="48"/>
    </location>
</feature>
<comment type="caution">
    <text evidence="3">The sequence shown here is derived from an EMBL/GenBank/DDBJ whole genome shotgun (WGS) entry which is preliminary data.</text>
</comment>
<dbReference type="RefSeq" id="WP_147781732.1">
    <property type="nucleotide sequence ID" value="NZ_VRMG01000002.1"/>
</dbReference>
<reference evidence="3 4" key="1">
    <citation type="submission" date="2019-08" db="EMBL/GenBank/DDBJ databases">
        <title>Bacterial whole genome sequence for Glaciihabitans sp. CHu50b-6-2.</title>
        <authorList>
            <person name="Jin L."/>
        </authorList>
    </citation>
    <scope>NUCLEOTIDE SEQUENCE [LARGE SCALE GENOMIC DNA]</scope>
    <source>
        <strain evidence="3 4">CHu50b-6-2</strain>
    </source>
</reference>
<dbReference type="PROSITE" id="PS51257">
    <property type="entry name" value="PROKAR_LIPOPROTEIN"/>
    <property type="match status" value="1"/>
</dbReference>
<feature type="chain" id="PRO_5023151548" evidence="2">
    <location>
        <begin position="34"/>
        <end position="250"/>
    </location>
</feature>
<protein>
    <submittedName>
        <fullName evidence="3">Uncharacterized protein</fullName>
    </submittedName>
</protein>
<evidence type="ECO:0000256" key="1">
    <source>
        <dbReference type="SAM" id="MobiDB-lite"/>
    </source>
</evidence>